<dbReference type="EMBL" id="JAAAID010001119">
    <property type="protein sequence ID" value="KAG0011595.1"/>
    <property type="molecule type" value="Genomic_DNA"/>
</dbReference>
<sequence length="242" mass="25435">MLINPYGEPSQYPPGQDIQLSSSDPATSPDQLGASVVSVATAVTGVKAGEEPMETPVPNGSYNRGSVSVGAVVGLTLGSMAFLLAVTLLIMIIGSRHHRDSNHSDNSGETPTPEYSETGNSLVCQFALSIDLTSASAMDDSESAVMWKIERDLNVNGTLPAYSDIMTDGSSFAAMKNITQRNSIGGNSIGYNYNVRDTHTHAGCSNFPVTHSTTLAEGDGNADRDSVDNSVGHYISSRDNTV</sequence>
<feature type="transmembrane region" description="Helical" evidence="2">
    <location>
        <begin position="67"/>
        <end position="93"/>
    </location>
</feature>
<accession>A0A9P6MSQ3</accession>
<organism evidence="3 4">
    <name type="scientific">Entomortierella chlamydospora</name>
    <dbReference type="NCBI Taxonomy" id="101097"/>
    <lineage>
        <taxon>Eukaryota</taxon>
        <taxon>Fungi</taxon>
        <taxon>Fungi incertae sedis</taxon>
        <taxon>Mucoromycota</taxon>
        <taxon>Mortierellomycotina</taxon>
        <taxon>Mortierellomycetes</taxon>
        <taxon>Mortierellales</taxon>
        <taxon>Mortierellaceae</taxon>
        <taxon>Entomortierella</taxon>
    </lineage>
</organism>
<gene>
    <name evidence="3" type="ORF">BGZ80_000567</name>
</gene>
<name>A0A9P6MSQ3_9FUNG</name>
<evidence type="ECO:0000256" key="2">
    <source>
        <dbReference type="SAM" id="Phobius"/>
    </source>
</evidence>
<feature type="compositionally biased region" description="Polar residues" evidence="1">
    <location>
        <begin position="18"/>
        <end position="30"/>
    </location>
</feature>
<keyword evidence="2" id="KW-1133">Transmembrane helix</keyword>
<dbReference type="Proteomes" id="UP000703661">
    <property type="component" value="Unassembled WGS sequence"/>
</dbReference>
<comment type="caution">
    <text evidence="3">The sequence shown here is derived from an EMBL/GenBank/DDBJ whole genome shotgun (WGS) entry which is preliminary data.</text>
</comment>
<keyword evidence="2" id="KW-0812">Transmembrane</keyword>
<protein>
    <submittedName>
        <fullName evidence="3">Uncharacterized protein</fullName>
    </submittedName>
</protein>
<proteinExistence type="predicted"/>
<keyword evidence="2" id="KW-0472">Membrane</keyword>
<reference evidence="3" key="1">
    <citation type="journal article" date="2020" name="Fungal Divers.">
        <title>Resolving the Mortierellaceae phylogeny through synthesis of multi-gene phylogenetics and phylogenomics.</title>
        <authorList>
            <person name="Vandepol N."/>
            <person name="Liber J."/>
            <person name="Desiro A."/>
            <person name="Na H."/>
            <person name="Kennedy M."/>
            <person name="Barry K."/>
            <person name="Grigoriev I.V."/>
            <person name="Miller A.N."/>
            <person name="O'Donnell K."/>
            <person name="Stajich J.E."/>
            <person name="Bonito G."/>
        </authorList>
    </citation>
    <scope>NUCLEOTIDE SEQUENCE</scope>
    <source>
        <strain evidence="3">NRRL 2769</strain>
    </source>
</reference>
<feature type="region of interest" description="Disordered" evidence="1">
    <location>
        <begin position="217"/>
        <end position="242"/>
    </location>
</feature>
<evidence type="ECO:0000313" key="4">
    <source>
        <dbReference type="Proteomes" id="UP000703661"/>
    </source>
</evidence>
<evidence type="ECO:0000313" key="3">
    <source>
        <dbReference type="EMBL" id="KAG0011595.1"/>
    </source>
</evidence>
<evidence type="ECO:0000256" key="1">
    <source>
        <dbReference type="SAM" id="MobiDB-lite"/>
    </source>
</evidence>
<dbReference type="AlphaFoldDB" id="A0A9P6MSQ3"/>
<keyword evidence="4" id="KW-1185">Reference proteome</keyword>
<dbReference type="OrthoDB" id="2426236at2759"/>
<feature type="region of interest" description="Disordered" evidence="1">
    <location>
        <begin position="1"/>
        <end position="32"/>
    </location>
</feature>